<accession>A0ABZ2ITP2</accession>
<evidence type="ECO:0000313" key="1">
    <source>
        <dbReference type="EMBL" id="WWX22076.1"/>
    </source>
</evidence>
<evidence type="ECO:0008006" key="3">
    <source>
        <dbReference type="Google" id="ProtNLM"/>
    </source>
</evidence>
<gene>
    <name evidence="1" type="ORF">V8V93_16725</name>
</gene>
<keyword evidence="2" id="KW-1185">Reference proteome</keyword>
<dbReference type="SUPFAM" id="SSF52540">
    <property type="entry name" value="P-loop containing nucleoside triphosphate hydrolases"/>
    <property type="match status" value="1"/>
</dbReference>
<dbReference type="RefSeq" id="WP_338667759.1">
    <property type="nucleotide sequence ID" value="NZ_CP146609.1"/>
</dbReference>
<name>A0ABZ2ITP2_9BACT</name>
<dbReference type="Gene3D" id="3.40.50.300">
    <property type="entry name" value="P-loop containing nucleotide triphosphate hydrolases"/>
    <property type="match status" value="1"/>
</dbReference>
<sequence>MTKAVNLHRTFSTFSETDEYDHDFARDWSGFPADGKPWEEMLKNERVVILAEAGAGKTYEMRTTARRLKKEGRAAFFMELADLAESSPGEILSPEDEALFASWLESGEEGWFFLDSVDESRLGDLRNFKKALRRLGRSIHPHLARAHIFISCRGSDWQANFDREQVASVLPMPVHQTGGDEASNQKTSGDEGKPADAILVVKLDELSRVQMRQFAEAQEGIGVPVFMASLKQADAAKFAERPVDLIEIIGYWRKHGQVGSHAERKGRNV</sequence>
<reference evidence="1 2" key="1">
    <citation type="submission" date="2024-03" db="EMBL/GenBank/DDBJ databases">
        <title>Phenotype and Genome Characterization of a Sulfate-Reducing Bacterium Pseudodesulfovibrio sp. strain 5S69, isolated from Petroleum Reservoir in Tatarstan (Russia).</title>
        <authorList>
            <person name="Bidzhieva S.K."/>
            <person name="Kadnikov V."/>
            <person name="Tourova T.P."/>
            <person name="Samigullina S.R."/>
            <person name="Sokolova D.S."/>
            <person name="Poltaraus A.B."/>
            <person name="Avtukh A.N."/>
            <person name="Tereshina V.M."/>
            <person name="Mardanov A.V."/>
            <person name="Nazina T.N."/>
        </authorList>
    </citation>
    <scope>NUCLEOTIDE SEQUENCE [LARGE SCALE GENOMIC DNA]</scope>
    <source>
        <strain evidence="1 2">5S69</strain>
    </source>
</reference>
<protein>
    <recommendedName>
        <fullName evidence="3">ATP-binding protein</fullName>
    </recommendedName>
</protein>
<dbReference type="InterPro" id="IPR027417">
    <property type="entry name" value="P-loop_NTPase"/>
</dbReference>
<dbReference type="Proteomes" id="UP001385389">
    <property type="component" value="Chromosome"/>
</dbReference>
<evidence type="ECO:0000313" key="2">
    <source>
        <dbReference type="Proteomes" id="UP001385389"/>
    </source>
</evidence>
<proteinExistence type="predicted"/>
<organism evidence="1 2">
    <name type="scientific">Pseudodesulfovibrio methanolicus</name>
    <dbReference type="NCBI Taxonomy" id="3126690"/>
    <lineage>
        <taxon>Bacteria</taxon>
        <taxon>Pseudomonadati</taxon>
        <taxon>Thermodesulfobacteriota</taxon>
        <taxon>Desulfovibrionia</taxon>
        <taxon>Desulfovibrionales</taxon>
        <taxon>Desulfovibrionaceae</taxon>
    </lineage>
</organism>
<dbReference type="EMBL" id="CP146609">
    <property type="protein sequence ID" value="WWX22076.1"/>
    <property type="molecule type" value="Genomic_DNA"/>
</dbReference>